<dbReference type="GO" id="GO:0008233">
    <property type="term" value="F:peptidase activity"/>
    <property type="evidence" value="ECO:0007669"/>
    <property type="project" value="InterPro"/>
</dbReference>
<protein>
    <recommendedName>
        <fullName evidence="1">Peptidase S49 domain-containing protein</fullName>
    </recommendedName>
</protein>
<dbReference type="Proteomes" id="UP000243753">
    <property type="component" value="Chromosome"/>
</dbReference>
<gene>
    <name evidence="2" type="ORF">CGC54_01025</name>
</gene>
<dbReference type="GO" id="GO:0006508">
    <property type="term" value="P:proteolysis"/>
    <property type="evidence" value="ECO:0007669"/>
    <property type="project" value="InterPro"/>
</dbReference>
<accession>A0AAC9Z214</accession>
<dbReference type="AlphaFoldDB" id="A0AAC9Z214"/>
<dbReference type="EMBL" id="CP022389">
    <property type="protein sequence ID" value="ATA93033.1"/>
    <property type="molecule type" value="Genomic_DNA"/>
</dbReference>
<evidence type="ECO:0000313" key="2">
    <source>
        <dbReference type="EMBL" id="ATA93033.1"/>
    </source>
</evidence>
<evidence type="ECO:0000313" key="3">
    <source>
        <dbReference type="Proteomes" id="UP000243753"/>
    </source>
</evidence>
<name>A0AAC9Z214_9FLAO</name>
<dbReference type="InterPro" id="IPR002142">
    <property type="entry name" value="Peptidase_S49"/>
</dbReference>
<evidence type="ECO:0000259" key="1">
    <source>
        <dbReference type="Pfam" id="PF01343"/>
    </source>
</evidence>
<organism evidence="2 3">
    <name type="scientific">Capnocytophaga canimorsus</name>
    <dbReference type="NCBI Taxonomy" id="28188"/>
    <lineage>
        <taxon>Bacteria</taxon>
        <taxon>Pseudomonadati</taxon>
        <taxon>Bacteroidota</taxon>
        <taxon>Flavobacteriia</taxon>
        <taxon>Flavobacteriales</taxon>
        <taxon>Flavobacteriaceae</taxon>
        <taxon>Capnocytophaga</taxon>
    </lineage>
</organism>
<reference evidence="3" key="1">
    <citation type="submission" date="2017-06" db="EMBL/GenBank/DDBJ databases">
        <title>Capnocytophaga spp. assemblies.</title>
        <authorList>
            <person name="Gulvik C.A."/>
        </authorList>
    </citation>
    <scope>NUCLEOTIDE SEQUENCE [LARGE SCALE GENOMIC DNA]</scope>
    <source>
        <strain evidence="3">H3936</strain>
    </source>
</reference>
<proteinExistence type="predicted"/>
<dbReference type="RefSeq" id="WP_095918281.1">
    <property type="nucleotide sequence ID" value="NZ_CP022389.1"/>
</dbReference>
<sequence length="114" mass="13206">MNDLAQCYKVGHISIEEHPESRLYKEKAYQYEEYAPQSSEKNKLYRDLQSGDNTSAQEHLSVLADNFINTMKAYRPQIKDDEKVFKGAVYAPKKALEVGLIDEIMTLEQILNEF</sequence>
<feature type="domain" description="Peptidase S49" evidence="1">
    <location>
        <begin position="44"/>
        <end position="113"/>
    </location>
</feature>
<dbReference type="Pfam" id="PF01343">
    <property type="entry name" value="Peptidase_S49"/>
    <property type="match status" value="1"/>
</dbReference>